<sequence length="101" mass="11678">MKDATVTLSYESFQEIKRKADLYDATKVSNLAREERQIKFIESLCHTIEKANDSKSLEHKQFYIARGIREICENYGMDLLENYGELDEGQDPEAEKPVIST</sequence>
<gene>
    <name evidence="1" type="ORF">FRY98_24730</name>
</gene>
<name>A0A5D0CP46_9BACL</name>
<comment type="caution">
    <text evidence="1">The sequence shown here is derived from an EMBL/GenBank/DDBJ whole genome shotgun (WGS) entry which is preliminary data.</text>
</comment>
<evidence type="ECO:0000313" key="2">
    <source>
        <dbReference type="Proteomes" id="UP000325218"/>
    </source>
</evidence>
<organism evidence="1 2">
    <name type="scientific">Paenibacillus faecis</name>
    <dbReference type="NCBI Taxonomy" id="862114"/>
    <lineage>
        <taxon>Bacteria</taxon>
        <taxon>Bacillati</taxon>
        <taxon>Bacillota</taxon>
        <taxon>Bacilli</taxon>
        <taxon>Bacillales</taxon>
        <taxon>Paenibacillaceae</taxon>
        <taxon>Paenibacillus</taxon>
    </lineage>
</organism>
<dbReference type="OrthoDB" id="2629783at2"/>
<dbReference type="AlphaFoldDB" id="A0A5D0CP46"/>
<keyword evidence="2" id="KW-1185">Reference proteome</keyword>
<evidence type="ECO:0000313" key="1">
    <source>
        <dbReference type="EMBL" id="TYA10975.1"/>
    </source>
</evidence>
<reference evidence="1 2" key="1">
    <citation type="submission" date="2019-08" db="EMBL/GenBank/DDBJ databases">
        <title>Genome sequencing of Paenibacillus faecis DSM 23593(T).</title>
        <authorList>
            <person name="Kook J.-K."/>
            <person name="Park S.-N."/>
            <person name="Lim Y.K."/>
        </authorList>
    </citation>
    <scope>NUCLEOTIDE SEQUENCE [LARGE SCALE GENOMIC DNA]</scope>
    <source>
        <strain evidence="1 2">DSM 23593</strain>
    </source>
</reference>
<proteinExistence type="predicted"/>
<protein>
    <submittedName>
        <fullName evidence="1">Uncharacterized protein</fullName>
    </submittedName>
</protein>
<accession>A0A5D0CP46</accession>
<dbReference type="EMBL" id="VSDO01000005">
    <property type="protein sequence ID" value="TYA10975.1"/>
    <property type="molecule type" value="Genomic_DNA"/>
</dbReference>
<dbReference type="RefSeq" id="WP_148457159.1">
    <property type="nucleotide sequence ID" value="NZ_VSDO01000005.1"/>
</dbReference>
<dbReference type="Proteomes" id="UP000325218">
    <property type="component" value="Unassembled WGS sequence"/>
</dbReference>